<name>A0ABU3WNG3_9NOCA</name>
<dbReference type="EMBL" id="WBMO01000001">
    <property type="protein sequence ID" value="MDV2475525.1"/>
    <property type="molecule type" value="Genomic_DNA"/>
</dbReference>
<dbReference type="InterPro" id="IPR018958">
    <property type="entry name" value="Knr4/Smi1-like_dom"/>
</dbReference>
<evidence type="ECO:0000259" key="1">
    <source>
        <dbReference type="Pfam" id="PF09346"/>
    </source>
</evidence>
<dbReference type="SUPFAM" id="SSF160631">
    <property type="entry name" value="SMI1/KNR4-like"/>
    <property type="match status" value="1"/>
</dbReference>
<keyword evidence="3" id="KW-1185">Reference proteome</keyword>
<evidence type="ECO:0000313" key="2">
    <source>
        <dbReference type="EMBL" id="MDV2475525.1"/>
    </source>
</evidence>
<feature type="domain" description="Knr4/Smi1-like" evidence="1">
    <location>
        <begin position="46"/>
        <end position="172"/>
    </location>
</feature>
<dbReference type="InterPro" id="IPR037883">
    <property type="entry name" value="Knr4/Smi1-like_sf"/>
</dbReference>
<sequence>MALTEVWHGYMSVLRDVAPITAAAVRPPRSLADRRAAEDATAPWTEELREFYSLHDGVELPGISDRTIGTVLPDLELYGFDAILAAHRSCRESLHDIDDLGLDWPEVIRGQLAGESANRFLDSYVPFAQYADGDFLYVDTRQGEYRGCIREFGWEASDESGPLFSSLTRYIESVRRSVESGTEHSSLTPTIEDGALIWSVDRSSRDVEPQPGPALLHVPFPVVDFAPSEVEPTDEFLDLETVRRNVVEFAISQYPNSIIGPATAVYQRVPRRRGVNVNFFVPIDSESKMFLTIATGVADDVLIHEVPSEGFQLVHERGLSAAQRTAVVSR</sequence>
<protein>
    <submittedName>
        <fullName evidence="2">SMI1/KNR4 family protein</fullName>
    </submittedName>
</protein>
<gene>
    <name evidence="2" type="ORF">F8M49_09175</name>
</gene>
<organism evidence="2 3">
    <name type="scientific">Rhodococcus zopfii</name>
    <dbReference type="NCBI Taxonomy" id="43772"/>
    <lineage>
        <taxon>Bacteria</taxon>
        <taxon>Bacillati</taxon>
        <taxon>Actinomycetota</taxon>
        <taxon>Actinomycetes</taxon>
        <taxon>Mycobacteriales</taxon>
        <taxon>Nocardiaceae</taxon>
        <taxon>Rhodococcus</taxon>
    </lineage>
</organism>
<dbReference type="Proteomes" id="UP001275440">
    <property type="component" value="Unassembled WGS sequence"/>
</dbReference>
<proteinExistence type="predicted"/>
<accession>A0ABU3WNG3</accession>
<dbReference type="Pfam" id="PF09346">
    <property type="entry name" value="SMI1_KNR4"/>
    <property type="match status" value="1"/>
</dbReference>
<comment type="caution">
    <text evidence="2">The sequence shown here is derived from an EMBL/GenBank/DDBJ whole genome shotgun (WGS) entry which is preliminary data.</text>
</comment>
<reference evidence="2 3" key="1">
    <citation type="submission" date="2019-10" db="EMBL/GenBank/DDBJ databases">
        <title>Draft Genome Assembly of Rhodococcus zopfii DSM44189.</title>
        <authorList>
            <person name="Sutton J.M."/>
            <person name="Akob D.M."/>
            <person name="Bushman T.J."/>
        </authorList>
    </citation>
    <scope>NUCLEOTIDE SEQUENCE [LARGE SCALE GENOMIC DNA]</scope>
    <source>
        <strain evidence="2 3">DSM 44189</strain>
    </source>
</reference>
<evidence type="ECO:0000313" key="3">
    <source>
        <dbReference type="Proteomes" id="UP001275440"/>
    </source>
</evidence>